<name>A0A9N7RNV0_STRHE</name>
<gene>
    <name evidence="1" type="ORF">SHERM_04550</name>
</gene>
<feature type="non-terminal residue" evidence="1">
    <location>
        <position position="1"/>
    </location>
</feature>
<feature type="non-terminal residue" evidence="1">
    <location>
        <position position="268"/>
    </location>
</feature>
<reference evidence="1" key="1">
    <citation type="submission" date="2019-12" db="EMBL/GenBank/DDBJ databases">
        <authorList>
            <person name="Scholes J."/>
        </authorList>
    </citation>
    <scope>NUCLEOTIDE SEQUENCE</scope>
</reference>
<dbReference type="AlphaFoldDB" id="A0A9N7RNV0"/>
<comment type="caution">
    <text evidence="1">The sequence shown here is derived from an EMBL/GenBank/DDBJ whole genome shotgun (WGS) entry which is preliminary data.</text>
</comment>
<keyword evidence="2" id="KW-1185">Reference proteome</keyword>
<protein>
    <submittedName>
        <fullName evidence="1">Uncharacterized protein</fullName>
    </submittedName>
</protein>
<dbReference type="EMBL" id="CACSLK010030654">
    <property type="protein sequence ID" value="CAA0837897.1"/>
    <property type="molecule type" value="Genomic_DNA"/>
</dbReference>
<sequence>CAIRPEYRTQLVDPCSRAFLQLCLQPIQYNSISYLDLTVSLRMGHGGKVLPDFHTFTPCSNPLPIKLSAVIGNQHFGYTKTTANVVVYEFNYFLFSCNLRGYHQSIVMRQDHPLGILRFKTYHWHAGRNPHLLSLPLHRSSVLLPGPIRVTIGWPTEDHVNSSSLHRGLSSMFSLIIISPWLLSSTASTISILISIAPFLRVFPTSSPSFPLHPIMIYKFFQVTCSNQPIDLILQMSAILRGVAIIFVKAAVNIRPGSNWACKPRLWP</sequence>
<accession>A0A9N7RNV0</accession>
<dbReference type="Proteomes" id="UP001153555">
    <property type="component" value="Unassembled WGS sequence"/>
</dbReference>
<evidence type="ECO:0000313" key="2">
    <source>
        <dbReference type="Proteomes" id="UP001153555"/>
    </source>
</evidence>
<organism evidence="1 2">
    <name type="scientific">Striga hermonthica</name>
    <name type="common">Purple witchweed</name>
    <name type="synonym">Buchnera hermonthica</name>
    <dbReference type="NCBI Taxonomy" id="68872"/>
    <lineage>
        <taxon>Eukaryota</taxon>
        <taxon>Viridiplantae</taxon>
        <taxon>Streptophyta</taxon>
        <taxon>Embryophyta</taxon>
        <taxon>Tracheophyta</taxon>
        <taxon>Spermatophyta</taxon>
        <taxon>Magnoliopsida</taxon>
        <taxon>eudicotyledons</taxon>
        <taxon>Gunneridae</taxon>
        <taxon>Pentapetalae</taxon>
        <taxon>asterids</taxon>
        <taxon>lamiids</taxon>
        <taxon>Lamiales</taxon>
        <taxon>Orobanchaceae</taxon>
        <taxon>Buchnereae</taxon>
        <taxon>Striga</taxon>
    </lineage>
</organism>
<proteinExistence type="predicted"/>
<evidence type="ECO:0000313" key="1">
    <source>
        <dbReference type="EMBL" id="CAA0837897.1"/>
    </source>
</evidence>